<protein>
    <submittedName>
        <fullName evidence="2">Replication protein RepA</fullName>
    </submittedName>
</protein>
<dbReference type="EMBL" id="UGVI01000003">
    <property type="protein sequence ID" value="SUF09268.1"/>
    <property type="molecule type" value="Genomic_DNA"/>
</dbReference>
<proteinExistence type="predicted"/>
<keyword evidence="3" id="KW-1185">Reference proteome</keyword>
<dbReference type="Pfam" id="PF03090">
    <property type="entry name" value="Replicase"/>
    <property type="match status" value="1"/>
</dbReference>
<dbReference type="Pfam" id="PF08708">
    <property type="entry name" value="PriCT_1"/>
    <property type="match status" value="1"/>
</dbReference>
<feature type="domain" description="Primase C-terminal 1" evidence="1">
    <location>
        <begin position="183"/>
        <end position="247"/>
    </location>
</feature>
<name>A0A379PPN8_9NOCA</name>
<accession>A0A379PPN8</accession>
<evidence type="ECO:0000259" key="1">
    <source>
        <dbReference type="Pfam" id="PF08708"/>
    </source>
</evidence>
<sequence length="295" mass="33710">METAGESLLTDEQWGNEVLLPHRPFATNQLEHGQYRMSRDQALMMRYIQHSPHALLGSIVIDCDHPDAAMRAFEKPSDHPTPSWVAQSPSGRAHLGWWLGDHRVCRTDSARLTPLRYAHRIERGLCISVGGDFSYGGQLTKNPIHPEWETIYGPGDPYSLRDLATIYTPRQAPRRPDRSVGLGRNVTMFDTARKWAYPQWWHHRHGTVDQWLQLVLQRCHGINSEFADPLPFIEVRATAYSIGKWIWRNFDEGTFRARQAARGSKGGKVMSSAKREANRKRATKFNLATALEFAQ</sequence>
<dbReference type="AlphaFoldDB" id="A0A379PPN8"/>
<reference evidence="2 3" key="1">
    <citation type="submission" date="2018-06" db="EMBL/GenBank/DDBJ databases">
        <authorList>
            <consortium name="Pathogen Informatics"/>
            <person name="Doyle S."/>
        </authorList>
    </citation>
    <scope>NUCLEOTIDE SEQUENCE [LARGE SCALE GENOMIC DNA]</scope>
    <source>
        <strain evidence="2 3">NCTC13296</strain>
    </source>
</reference>
<dbReference type="InterPro" id="IPR004322">
    <property type="entry name" value="Plasmid_replicase_bac"/>
</dbReference>
<dbReference type="Proteomes" id="UP000254569">
    <property type="component" value="Unassembled WGS sequence"/>
</dbReference>
<organism evidence="2 3">
    <name type="scientific">Rhodococcus gordoniae</name>
    <dbReference type="NCBI Taxonomy" id="223392"/>
    <lineage>
        <taxon>Bacteria</taxon>
        <taxon>Bacillati</taxon>
        <taxon>Actinomycetota</taxon>
        <taxon>Actinomycetes</taxon>
        <taxon>Mycobacteriales</taxon>
        <taxon>Nocardiaceae</taxon>
        <taxon>Rhodococcus</taxon>
    </lineage>
</organism>
<dbReference type="InterPro" id="IPR014820">
    <property type="entry name" value="PriCT_1"/>
</dbReference>
<dbReference type="Gene3D" id="1.10.340.50">
    <property type="match status" value="1"/>
</dbReference>
<gene>
    <name evidence="2" type="primary">repA</name>
    <name evidence="2" type="ORF">NCTC13296_04466</name>
</gene>
<evidence type="ECO:0000313" key="2">
    <source>
        <dbReference type="EMBL" id="SUF09268.1"/>
    </source>
</evidence>
<evidence type="ECO:0000313" key="3">
    <source>
        <dbReference type="Proteomes" id="UP000254569"/>
    </source>
</evidence>